<name>A0A5B7E6A7_PORTR</name>
<sequence>MLEPSTVFTYGPPSSFFSPSWLAHSHRRHRRLSRASIRLKLASSGANLTPLLIIMRIERRQASGNTELMTF</sequence>
<reference evidence="1 2" key="1">
    <citation type="submission" date="2019-05" db="EMBL/GenBank/DDBJ databases">
        <title>Another draft genome of Portunus trituberculatus and its Hox gene families provides insights of decapod evolution.</title>
        <authorList>
            <person name="Jeong J.-H."/>
            <person name="Song I."/>
            <person name="Kim S."/>
            <person name="Choi T."/>
            <person name="Kim D."/>
            <person name="Ryu S."/>
            <person name="Kim W."/>
        </authorList>
    </citation>
    <scope>NUCLEOTIDE SEQUENCE [LARGE SCALE GENOMIC DNA]</scope>
    <source>
        <tissue evidence="1">Muscle</tissue>
    </source>
</reference>
<evidence type="ECO:0000313" key="2">
    <source>
        <dbReference type="Proteomes" id="UP000324222"/>
    </source>
</evidence>
<protein>
    <submittedName>
        <fullName evidence="1">Uncharacterized protein</fullName>
    </submittedName>
</protein>
<organism evidence="1 2">
    <name type="scientific">Portunus trituberculatus</name>
    <name type="common">Swimming crab</name>
    <name type="synonym">Neptunus trituberculatus</name>
    <dbReference type="NCBI Taxonomy" id="210409"/>
    <lineage>
        <taxon>Eukaryota</taxon>
        <taxon>Metazoa</taxon>
        <taxon>Ecdysozoa</taxon>
        <taxon>Arthropoda</taxon>
        <taxon>Crustacea</taxon>
        <taxon>Multicrustacea</taxon>
        <taxon>Malacostraca</taxon>
        <taxon>Eumalacostraca</taxon>
        <taxon>Eucarida</taxon>
        <taxon>Decapoda</taxon>
        <taxon>Pleocyemata</taxon>
        <taxon>Brachyura</taxon>
        <taxon>Eubrachyura</taxon>
        <taxon>Portunoidea</taxon>
        <taxon>Portunidae</taxon>
        <taxon>Portuninae</taxon>
        <taxon>Portunus</taxon>
    </lineage>
</organism>
<dbReference type="AlphaFoldDB" id="A0A5B7E6A7"/>
<proteinExistence type="predicted"/>
<evidence type="ECO:0000313" key="1">
    <source>
        <dbReference type="EMBL" id="MPC29542.1"/>
    </source>
</evidence>
<keyword evidence="2" id="KW-1185">Reference proteome</keyword>
<dbReference type="Proteomes" id="UP000324222">
    <property type="component" value="Unassembled WGS sequence"/>
</dbReference>
<comment type="caution">
    <text evidence="1">The sequence shown here is derived from an EMBL/GenBank/DDBJ whole genome shotgun (WGS) entry which is preliminary data.</text>
</comment>
<dbReference type="EMBL" id="VSRR010002090">
    <property type="protein sequence ID" value="MPC29542.1"/>
    <property type="molecule type" value="Genomic_DNA"/>
</dbReference>
<gene>
    <name evidence="1" type="ORF">E2C01_022781</name>
</gene>
<accession>A0A5B7E6A7</accession>